<evidence type="ECO:0000313" key="5">
    <source>
        <dbReference type="Proteomes" id="UP000829354"/>
    </source>
</evidence>
<dbReference type="GO" id="GO:0005768">
    <property type="term" value="C:endosome"/>
    <property type="evidence" value="ECO:0007669"/>
    <property type="project" value="EnsemblMetazoa"/>
</dbReference>
<evidence type="ECO:0000313" key="4">
    <source>
        <dbReference type="Proteomes" id="UP000827892"/>
    </source>
</evidence>
<proteinExistence type="predicted"/>
<dbReference type="EMBL" id="CP090891">
    <property type="protein sequence ID" value="ULU10625.1"/>
    <property type="molecule type" value="Genomic_DNA"/>
</dbReference>
<dbReference type="AlphaFoldDB" id="A0AAE9IYQ3"/>
<protein>
    <submittedName>
        <fullName evidence="2">Uncharacterized protein</fullName>
    </submittedName>
</protein>
<dbReference type="Pfam" id="PF14712">
    <property type="entry name" value="Snapin_Pallidin"/>
    <property type="match status" value="1"/>
</dbReference>
<dbReference type="GO" id="GO:0090316">
    <property type="term" value="P:positive regulation of intracellular protein transport"/>
    <property type="evidence" value="ECO:0007669"/>
    <property type="project" value="EnsemblMetazoa"/>
</dbReference>
<reference evidence="3 5" key="1">
    <citation type="submission" date="2022-04" db="EMBL/GenBank/DDBJ databases">
        <title>Chromosome-level reference genomes for two strains of Caenorhabditis briggsae: an improved platform for comparative genomics.</title>
        <authorList>
            <person name="Stevens L."/>
            <person name="Andersen E."/>
        </authorList>
    </citation>
    <scope>NUCLEOTIDE SEQUENCE [LARGE SCALE GENOMIC DNA]</scope>
    <source>
        <strain evidence="3">VX34</strain>
        <tissue evidence="3">Whole-organism</tissue>
    </source>
</reference>
<dbReference type="Proteomes" id="UP000827892">
    <property type="component" value="Chromosome I"/>
</dbReference>
<dbReference type="GO" id="GO:0016197">
    <property type="term" value="P:endosomal transport"/>
    <property type="evidence" value="ECO:0007669"/>
    <property type="project" value="EnsemblMetazoa"/>
</dbReference>
<evidence type="ECO:0000313" key="3">
    <source>
        <dbReference type="EMBL" id="UMM11571.1"/>
    </source>
</evidence>
<sequence>MSAQNDDSKNLTDTLDEILKLQEELQTRIGSSNHNLETNFENIKDFVSRAHAYIPILKQISKDMIEICERTQALKKRTRQLESTDTTTTSSNTTSTTPERQ</sequence>
<reference evidence="2 4" key="2">
    <citation type="submission" date="2022-05" db="EMBL/GenBank/DDBJ databases">
        <title>Chromosome-level reference genomes for two strains of Caenorhabditis briggsae: an improved platform for comparative genomics.</title>
        <authorList>
            <person name="Stevens L."/>
            <person name="Andersen E.C."/>
        </authorList>
    </citation>
    <scope>NUCLEOTIDE SEQUENCE [LARGE SCALE GENOMIC DNA]</scope>
    <source>
        <strain evidence="2">QX1410_ONT</strain>
        <tissue evidence="2">Whole-organism</tissue>
    </source>
</reference>
<feature type="region of interest" description="Disordered" evidence="1">
    <location>
        <begin position="76"/>
        <end position="101"/>
    </location>
</feature>
<gene>
    <name evidence="2" type="ORF">L3Y34_014713</name>
    <name evidence="3" type="ORF">L5515_000789</name>
</gene>
<evidence type="ECO:0000256" key="1">
    <source>
        <dbReference type="SAM" id="MobiDB-lite"/>
    </source>
</evidence>
<accession>A0AAE9IYQ3</accession>
<dbReference type="InterPro" id="IPR028119">
    <property type="entry name" value="Snapin/Pallidin/Snn1"/>
</dbReference>
<evidence type="ECO:0000313" key="2">
    <source>
        <dbReference type="EMBL" id="ULU10625.1"/>
    </source>
</evidence>
<dbReference type="EMBL" id="CP092620">
    <property type="protein sequence ID" value="UMM11571.1"/>
    <property type="molecule type" value="Genomic_DNA"/>
</dbReference>
<dbReference type="Proteomes" id="UP000829354">
    <property type="component" value="Chromosome I"/>
</dbReference>
<organism evidence="2 4">
    <name type="scientific">Caenorhabditis briggsae</name>
    <dbReference type="NCBI Taxonomy" id="6238"/>
    <lineage>
        <taxon>Eukaryota</taxon>
        <taxon>Metazoa</taxon>
        <taxon>Ecdysozoa</taxon>
        <taxon>Nematoda</taxon>
        <taxon>Chromadorea</taxon>
        <taxon>Rhabditida</taxon>
        <taxon>Rhabditina</taxon>
        <taxon>Rhabditomorpha</taxon>
        <taxon>Rhabditoidea</taxon>
        <taxon>Rhabditidae</taxon>
        <taxon>Peloderinae</taxon>
        <taxon>Caenorhabditis</taxon>
    </lineage>
</organism>
<keyword evidence="5" id="KW-1185">Reference proteome</keyword>
<name>A0AAE9IYQ3_CAEBR</name>
<feature type="compositionally biased region" description="Low complexity" evidence="1">
    <location>
        <begin position="83"/>
        <end position="101"/>
    </location>
</feature>